<evidence type="ECO:0000256" key="5">
    <source>
        <dbReference type="ARBA" id="ARBA00023136"/>
    </source>
</evidence>
<feature type="domain" description="Cardiolipin synthase N-terminal" evidence="7">
    <location>
        <begin position="23"/>
        <end position="65"/>
    </location>
</feature>
<proteinExistence type="predicted"/>
<evidence type="ECO:0000256" key="1">
    <source>
        <dbReference type="ARBA" id="ARBA00004651"/>
    </source>
</evidence>
<dbReference type="RefSeq" id="WP_131446963.1">
    <property type="nucleotide sequence ID" value="NZ_SJZI01000004.1"/>
</dbReference>
<dbReference type="AlphaFoldDB" id="A0A4R1BMG0"/>
<evidence type="ECO:0000256" key="6">
    <source>
        <dbReference type="SAM" id="Phobius"/>
    </source>
</evidence>
<evidence type="ECO:0000256" key="2">
    <source>
        <dbReference type="ARBA" id="ARBA00022475"/>
    </source>
</evidence>
<keyword evidence="3 6" id="KW-0812">Transmembrane</keyword>
<dbReference type="GO" id="GO:0005886">
    <property type="term" value="C:plasma membrane"/>
    <property type="evidence" value="ECO:0007669"/>
    <property type="project" value="UniProtKB-SubCell"/>
</dbReference>
<organism evidence="8 9">
    <name type="scientific">Flaviaesturariibacter flavus</name>
    <dbReference type="NCBI Taxonomy" id="2502780"/>
    <lineage>
        <taxon>Bacteria</taxon>
        <taxon>Pseudomonadati</taxon>
        <taxon>Bacteroidota</taxon>
        <taxon>Chitinophagia</taxon>
        <taxon>Chitinophagales</taxon>
        <taxon>Chitinophagaceae</taxon>
        <taxon>Flaviaestuariibacter</taxon>
    </lineage>
</organism>
<keyword evidence="5 6" id="KW-0472">Membrane</keyword>
<gene>
    <name evidence="8" type="ORF">EPD60_03665</name>
</gene>
<evidence type="ECO:0000256" key="4">
    <source>
        <dbReference type="ARBA" id="ARBA00022989"/>
    </source>
</evidence>
<keyword evidence="4 6" id="KW-1133">Transmembrane helix</keyword>
<reference evidence="8 9" key="1">
    <citation type="submission" date="2019-03" db="EMBL/GenBank/DDBJ databases">
        <authorList>
            <person name="Kim M.K.M."/>
        </authorList>
    </citation>
    <scope>NUCLEOTIDE SEQUENCE [LARGE SCALE GENOMIC DNA]</scope>
    <source>
        <strain evidence="8 9">17J68-12</strain>
    </source>
</reference>
<comment type="caution">
    <text evidence="8">The sequence shown here is derived from an EMBL/GenBank/DDBJ whole genome shotgun (WGS) entry which is preliminary data.</text>
</comment>
<dbReference type="InterPro" id="IPR027379">
    <property type="entry name" value="CLS_N"/>
</dbReference>
<dbReference type="EMBL" id="SJZI01000004">
    <property type="protein sequence ID" value="TCJ18609.1"/>
    <property type="molecule type" value="Genomic_DNA"/>
</dbReference>
<name>A0A4R1BMG0_9BACT</name>
<evidence type="ECO:0000313" key="9">
    <source>
        <dbReference type="Proteomes" id="UP000295334"/>
    </source>
</evidence>
<sequence>MELLIPGTGLFFWTVLSFLFLLLPVFALVSLLRANFKDTNTKLIWVLVVLFVPLAGALLYFFIGRRQRVNVA</sequence>
<keyword evidence="9" id="KW-1185">Reference proteome</keyword>
<evidence type="ECO:0000259" key="7">
    <source>
        <dbReference type="Pfam" id="PF13396"/>
    </source>
</evidence>
<comment type="subcellular location">
    <subcellularLocation>
        <location evidence="1">Cell membrane</location>
        <topology evidence="1">Multi-pass membrane protein</topology>
    </subcellularLocation>
</comment>
<accession>A0A4R1BMG0</accession>
<evidence type="ECO:0000256" key="3">
    <source>
        <dbReference type="ARBA" id="ARBA00022692"/>
    </source>
</evidence>
<protein>
    <recommendedName>
        <fullName evidence="7">Cardiolipin synthase N-terminal domain-containing protein</fullName>
    </recommendedName>
</protein>
<keyword evidence="2" id="KW-1003">Cell membrane</keyword>
<feature type="transmembrane region" description="Helical" evidence="6">
    <location>
        <begin position="44"/>
        <end position="63"/>
    </location>
</feature>
<dbReference type="OrthoDB" id="1123412at2"/>
<dbReference type="Pfam" id="PF13396">
    <property type="entry name" value="PLDc_N"/>
    <property type="match status" value="1"/>
</dbReference>
<feature type="transmembrane region" description="Helical" evidence="6">
    <location>
        <begin position="12"/>
        <end position="32"/>
    </location>
</feature>
<evidence type="ECO:0000313" key="8">
    <source>
        <dbReference type="EMBL" id="TCJ18609.1"/>
    </source>
</evidence>
<dbReference type="Proteomes" id="UP000295334">
    <property type="component" value="Unassembled WGS sequence"/>
</dbReference>